<dbReference type="Proteomes" id="UP000663829">
    <property type="component" value="Unassembled WGS sequence"/>
</dbReference>
<proteinExistence type="predicted"/>
<evidence type="ECO:0000313" key="2">
    <source>
        <dbReference type="EMBL" id="CAF0990209.1"/>
    </source>
</evidence>
<name>A0A814TVE4_9BILA</name>
<dbReference type="AlphaFoldDB" id="A0A814TVE4"/>
<dbReference type="EMBL" id="CAJOBA010005997">
    <property type="protein sequence ID" value="CAF3760336.1"/>
    <property type="molecule type" value="Genomic_DNA"/>
</dbReference>
<evidence type="ECO:0000313" key="3">
    <source>
        <dbReference type="EMBL" id="CAF1167329.1"/>
    </source>
</evidence>
<comment type="caution">
    <text evidence="3">The sequence shown here is derived from an EMBL/GenBank/DDBJ whole genome shotgun (WGS) entry which is preliminary data.</text>
</comment>
<sequence>MNYDTIVSEVLKSCEIHNRQNVVIKYYDFKKYYDFDSYDQIDGTSAVQMKVLSKNESDFCESSEINIQQNEEIAMETTTLDIGSGIDDEQQQHENIEVPSTNDHEPIENGTDGLTDVQSKFMTLTRKHLLQTYPQAKTTNDYANYSRTLIDKYPLLKNEINEGSSICLYINARKYAKRKETKLINQTKNNEKEGHELNKTGTYEDTQVMTPDSPIENEIHSQLETEIHATKEREISTLKVGILDDGATPESKFCPSPPLSLLSTTTSTQLQGPKIIVVRPASQDPNTATQSPVLISCAVTSEKHPRTILPQVDHSQNQSLTFVNLDTMKNGSATSSTTLVTVNTITTTNPGTTVLKETVAFSSEPNLSKASYSTLLSMEYCLLNGNFYPEIGITILPSAKSGFKKAAIVLPTIKLTINITTSGLEQILLLFVAAFDVIDYISDNNCITIINKFINNDLQTISPADYET</sequence>
<dbReference type="Proteomes" id="UP000681722">
    <property type="component" value="Unassembled WGS sequence"/>
</dbReference>
<evidence type="ECO:0000313" key="6">
    <source>
        <dbReference type="Proteomes" id="UP000663829"/>
    </source>
</evidence>
<feature type="compositionally biased region" description="Polar residues" evidence="1">
    <location>
        <begin position="199"/>
        <end position="210"/>
    </location>
</feature>
<organism evidence="3 6">
    <name type="scientific">Didymodactylos carnosus</name>
    <dbReference type="NCBI Taxonomy" id="1234261"/>
    <lineage>
        <taxon>Eukaryota</taxon>
        <taxon>Metazoa</taxon>
        <taxon>Spiralia</taxon>
        <taxon>Gnathifera</taxon>
        <taxon>Rotifera</taxon>
        <taxon>Eurotatoria</taxon>
        <taxon>Bdelloidea</taxon>
        <taxon>Philodinida</taxon>
        <taxon>Philodinidae</taxon>
        <taxon>Didymodactylos</taxon>
    </lineage>
</organism>
<keyword evidence="6" id="KW-1185">Reference proteome</keyword>
<evidence type="ECO:0000313" key="4">
    <source>
        <dbReference type="EMBL" id="CAF3760336.1"/>
    </source>
</evidence>
<gene>
    <name evidence="3" type="ORF">GPM918_LOCUS21993</name>
    <name evidence="2" type="ORF">OVA965_LOCUS14036</name>
    <name evidence="5" type="ORF">SRO942_LOCUS21989</name>
    <name evidence="4" type="ORF">TMI583_LOCUS14039</name>
</gene>
<reference evidence="3" key="1">
    <citation type="submission" date="2021-02" db="EMBL/GenBank/DDBJ databases">
        <authorList>
            <person name="Nowell W R."/>
        </authorList>
    </citation>
    <scope>NUCLEOTIDE SEQUENCE</scope>
</reference>
<dbReference type="Proteomes" id="UP000677228">
    <property type="component" value="Unassembled WGS sequence"/>
</dbReference>
<feature type="compositionally biased region" description="Basic and acidic residues" evidence="1">
    <location>
        <begin position="189"/>
        <end position="198"/>
    </location>
</feature>
<dbReference type="EMBL" id="CAJNOQ010007394">
    <property type="protein sequence ID" value="CAF1167329.1"/>
    <property type="molecule type" value="Genomic_DNA"/>
</dbReference>
<evidence type="ECO:0000313" key="5">
    <source>
        <dbReference type="EMBL" id="CAF3930889.1"/>
    </source>
</evidence>
<dbReference type="Proteomes" id="UP000682733">
    <property type="component" value="Unassembled WGS sequence"/>
</dbReference>
<feature type="region of interest" description="Disordered" evidence="1">
    <location>
        <begin position="189"/>
        <end position="212"/>
    </location>
</feature>
<accession>A0A814TVE4</accession>
<dbReference type="EMBL" id="CAJNOK010005989">
    <property type="protein sequence ID" value="CAF0990209.1"/>
    <property type="molecule type" value="Genomic_DNA"/>
</dbReference>
<evidence type="ECO:0000256" key="1">
    <source>
        <dbReference type="SAM" id="MobiDB-lite"/>
    </source>
</evidence>
<protein>
    <submittedName>
        <fullName evidence="3">Uncharacterized protein</fullName>
    </submittedName>
</protein>
<dbReference type="EMBL" id="CAJOBC010007393">
    <property type="protein sequence ID" value="CAF3930889.1"/>
    <property type="molecule type" value="Genomic_DNA"/>
</dbReference>